<name>A0A0M0JG19_9EUKA</name>
<evidence type="ECO:0000313" key="6">
    <source>
        <dbReference type="EMBL" id="KOO25400.1"/>
    </source>
</evidence>
<gene>
    <name evidence="6" type="ORF">Ctob_009698</name>
</gene>
<evidence type="ECO:0000313" key="7">
    <source>
        <dbReference type="Proteomes" id="UP000037460"/>
    </source>
</evidence>
<protein>
    <submittedName>
        <fullName evidence="6">Hly-iii family protein</fullName>
    </submittedName>
</protein>
<feature type="transmembrane region" description="Helical" evidence="5">
    <location>
        <begin position="124"/>
        <end position="145"/>
    </location>
</feature>
<proteinExistence type="predicted"/>
<dbReference type="AlphaFoldDB" id="A0A0M0JG19"/>
<dbReference type="EMBL" id="JWZX01002979">
    <property type="protein sequence ID" value="KOO25400.1"/>
    <property type="molecule type" value="Genomic_DNA"/>
</dbReference>
<evidence type="ECO:0000256" key="3">
    <source>
        <dbReference type="ARBA" id="ARBA00022989"/>
    </source>
</evidence>
<evidence type="ECO:0000256" key="5">
    <source>
        <dbReference type="SAM" id="Phobius"/>
    </source>
</evidence>
<dbReference type="InterPro" id="IPR004254">
    <property type="entry name" value="AdipoR/HlyIII-related"/>
</dbReference>
<keyword evidence="2 5" id="KW-0812">Transmembrane</keyword>
<dbReference type="OrthoDB" id="186812at2759"/>
<feature type="transmembrane region" description="Helical" evidence="5">
    <location>
        <begin position="12"/>
        <end position="38"/>
    </location>
</feature>
<keyword evidence="4 5" id="KW-0472">Membrane</keyword>
<dbReference type="GO" id="GO:0016020">
    <property type="term" value="C:membrane"/>
    <property type="evidence" value="ECO:0007669"/>
    <property type="project" value="UniProtKB-SubCell"/>
</dbReference>
<reference evidence="7" key="1">
    <citation type="journal article" date="2015" name="PLoS Genet.">
        <title>Genome Sequence and Transcriptome Analyses of Chrysochromulina tobin: Metabolic Tools for Enhanced Algal Fitness in the Prominent Order Prymnesiales (Haptophyceae).</title>
        <authorList>
            <person name="Hovde B.T."/>
            <person name="Deodato C.R."/>
            <person name="Hunsperger H.M."/>
            <person name="Ryken S.A."/>
            <person name="Yost W."/>
            <person name="Jha R.K."/>
            <person name="Patterson J."/>
            <person name="Monnat R.J. Jr."/>
            <person name="Barlow S.B."/>
            <person name="Starkenburg S.R."/>
            <person name="Cattolico R.A."/>
        </authorList>
    </citation>
    <scope>NUCLEOTIDE SEQUENCE</scope>
    <source>
        <strain evidence="7">CCMP291</strain>
    </source>
</reference>
<sequence>MLATKSPPLPPVVAGGIVIYCISLMAMLVFSALFNVMVKPWVRAIWELQLADHTGILLLIAGTYTPFAARLCYMRLLAFVWTVGLVSFVAKLSKSGLDVIALHVTCFLLMGWAVAPVLPTVMHAFSKASAALVLVGGCTYTLGLLPWAMNRLEFHNAIWHLFVLAASAMFFDVIFNEIALPGTWEKWAENACHT</sequence>
<keyword evidence="7" id="KW-1185">Reference proteome</keyword>
<feature type="transmembrane region" description="Helical" evidence="5">
    <location>
        <begin position="73"/>
        <end position="92"/>
    </location>
</feature>
<evidence type="ECO:0000256" key="4">
    <source>
        <dbReference type="ARBA" id="ARBA00023136"/>
    </source>
</evidence>
<accession>A0A0M0JG19</accession>
<keyword evidence="3 5" id="KW-1133">Transmembrane helix</keyword>
<dbReference type="Pfam" id="PF03006">
    <property type="entry name" value="HlyIII"/>
    <property type="match status" value="1"/>
</dbReference>
<organism evidence="6 7">
    <name type="scientific">Chrysochromulina tobinii</name>
    <dbReference type="NCBI Taxonomy" id="1460289"/>
    <lineage>
        <taxon>Eukaryota</taxon>
        <taxon>Haptista</taxon>
        <taxon>Haptophyta</taxon>
        <taxon>Prymnesiophyceae</taxon>
        <taxon>Prymnesiales</taxon>
        <taxon>Chrysochromulinaceae</taxon>
        <taxon>Chrysochromulina</taxon>
    </lineage>
</organism>
<evidence type="ECO:0000256" key="1">
    <source>
        <dbReference type="ARBA" id="ARBA00004141"/>
    </source>
</evidence>
<comment type="caution">
    <text evidence="6">The sequence shown here is derived from an EMBL/GenBank/DDBJ whole genome shotgun (WGS) entry which is preliminary data.</text>
</comment>
<feature type="transmembrane region" description="Helical" evidence="5">
    <location>
        <begin position="99"/>
        <end position="118"/>
    </location>
</feature>
<comment type="subcellular location">
    <subcellularLocation>
        <location evidence="1">Membrane</location>
        <topology evidence="1">Multi-pass membrane protein</topology>
    </subcellularLocation>
</comment>
<dbReference type="Proteomes" id="UP000037460">
    <property type="component" value="Unassembled WGS sequence"/>
</dbReference>
<evidence type="ECO:0000256" key="2">
    <source>
        <dbReference type="ARBA" id="ARBA00022692"/>
    </source>
</evidence>
<feature type="transmembrane region" description="Helical" evidence="5">
    <location>
        <begin position="157"/>
        <end position="175"/>
    </location>
</feature>